<evidence type="ECO:0000313" key="2">
    <source>
        <dbReference type="EMBL" id="CAI6337716.1"/>
    </source>
</evidence>
<evidence type="ECO:0000313" key="3">
    <source>
        <dbReference type="Proteomes" id="UP001152607"/>
    </source>
</evidence>
<proteinExistence type="predicted"/>
<feature type="compositionally biased region" description="Acidic residues" evidence="1">
    <location>
        <begin position="581"/>
        <end position="609"/>
    </location>
</feature>
<feature type="compositionally biased region" description="Basic and acidic residues" evidence="1">
    <location>
        <begin position="524"/>
        <end position="538"/>
    </location>
</feature>
<accession>A0A9W4XU49</accession>
<keyword evidence="3" id="KW-1185">Reference proteome</keyword>
<evidence type="ECO:0000256" key="1">
    <source>
        <dbReference type="SAM" id="MobiDB-lite"/>
    </source>
</evidence>
<feature type="region of interest" description="Disordered" evidence="1">
    <location>
        <begin position="524"/>
        <end position="609"/>
    </location>
</feature>
<name>A0A9W4XU49_9PLEO</name>
<feature type="region of interest" description="Disordered" evidence="1">
    <location>
        <begin position="261"/>
        <end position="283"/>
    </location>
</feature>
<reference evidence="2" key="1">
    <citation type="submission" date="2023-01" db="EMBL/GenBank/DDBJ databases">
        <authorList>
            <person name="Van Ghelder C."/>
            <person name="Rancurel C."/>
        </authorList>
    </citation>
    <scope>NUCLEOTIDE SEQUENCE</scope>
    <source>
        <strain evidence="2">CNCM I-4278</strain>
    </source>
</reference>
<organism evidence="2 3">
    <name type="scientific">Periconia digitata</name>
    <dbReference type="NCBI Taxonomy" id="1303443"/>
    <lineage>
        <taxon>Eukaryota</taxon>
        <taxon>Fungi</taxon>
        <taxon>Dikarya</taxon>
        <taxon>Ascomycota</taxon>
        <taxon>Pezizomycotina</taxon>
        <taxon>Dothideomycetes</taxon>
        <taxon>Pleosporomycetidae</taxon>
        <taxon>Pleosporales</taxon>
        <taxon>Massarineae</taxon>
        <taxon>Periconiaceae</taxon>
        <taxon>Periconia</taxon>
    </lineage>
</organism>
<feature type="region of interest" description="Disordered" evidence="1">
    <location>
        <begin position="109"/>
        <end position="219"/>
    </location>
</feature>
<comment type="caution">
    <text evidence="2">The sequence shown here is derived from an EMBL/GenBank/DDBJ whole genome shotgun (WGS) entry which is preliminary data.</text>
</comment>
<protein>
    <submittedName>
        <fullName evidence="2">Uncharacterized protein</fullName>
    </submittedName>
</protein>
<feature type="compositionally biased region" description="Polar residues" evidence="1">
    <location>
        <begin position="189"/>
        <end position="199"/>
    </location>
</feature>
<dbReference type="EMBL" id="CAOQHR010000007">
    <property type="protein sequence ID" value="CAI6337716.1"/>
    <property type="molecule type" value="Genomic_DNA"/>
</dbReference>
<feature type="compositionally biased region" description="Polar residues" evidence="1">
    <location>
        <begin position="143"/>
        <end position="163"/>
    </location>
</feature>
<feature type="compositionally biased region" description="Low complexity" evidence="1">
    <location>
        <begin position="175"/>
        <end position="186"/>
    </location>
</feature>
<feature type="compositionally biased region" description="Acidic residues" evidence="1">
    <location>
        <begin position="549"/>
        <end position="569"/>
    </location>
</feature>
<feature type="compositionally biased region" description="Basic and acidic residues" evidence="1">
    <location>
        <begin position="266"/>
        <end position="282"/>
    </location>
</feature>
<sequence>MGDYNNNLPPSGFLPATQTYDEFGNYDSEAYDFLNVGNPLPASGDTLQYDDNGLLNGFLNFDTPLPAPVDAIQFNSNGYDNTPFYEAFNNPVQEPSNHGISDDFLALLDASKNPNEPDPLGFMTQGGDYVPPQADDFFPPTSSPHLNTTLQDGGISPQNTNSRAHMGSVGQVAGRNSSPTSRPSPRQARGNSPQHTSGVTKPRQRKPRTPASNTTGIKKAYKTKKVKIFKKTRVDAEINLDKKISYEQPADETYRPLIDLDPEGPPESRYHHLKKQDEEHKNPLNSEYPVYKQYKGLFKDIESARAHRQSVRISPKKAADVARVIAQGLDFWVRRIHSSMIDISELRDTQKSIHAQRFLQVTAMAWGDLDMESTAWHVLERTLDVHLVGWTRPQVYHVEAKRGKKTDVPPGSLEERLEAVCTALRLSKACVDDALRGGLELDLLCDNPIARLSTKESNNAGNLARSSRLVIAGRIKEVVHENNVAAAAAVAKAIAEGSDEVEYEQLVTDGLEAKILAEIEEETQKKVEEAKKKVDEAKKKAKKARTNTDEETEEETDEHSEEEPAEEFTENDRVQTPDVEWMYEEQEEYDEEESLAAGDESNDSEDRED</sequence>
<gene>
    <name evidence="2" type="ORF">PDIGIT_LOCUS10831</name>
</gene>
<dbReference type="Proteomes" id="UP001152607">
    <property type="component" value="Unassembled WGS sequence"/>
</dbReference>
<dbReference type="OrthoDB" id="3786709at2759"/>
<dbReference type="AlphaFoldDB" id="A0A9W4XU49"/>